<dbReference type="Proteomes" id="UP000300879">
    <property type="component" value="Chromosome"/>
</dbReference>
<organism evidence="1 2">
    <name type="scientific">Paenibacillus algicola</name>
    <dbReference type="NCBI Taxonomy" id="2565926"/>
    <lineage>
        <taxon>Bacteria</taxon>
        <taxon>Bacillati</taxon>
        <taxon>Bacillota</taxon>
        <taxon>Bacilli</taxon>
        <taxon>Bacillales</taxon>
        <taxon>Paenibacillaceae</taxon>
        <taxon>Paenibacillus</taxon>
    </lineage>
</organism>
<proteinExistence type="predicted"/>
<dbReference type="AlphaFoldDB" id="A0A4P8XS75"/>
<sequence length="47" mass="4944">MTASSLLSVKAYVRAGVNAPQKADVSPYDALLLKAACGMTFILRGPF</sequence>
<name>A0A4P8XS75_9BACL</name>
<dbReference type="KEGG" id="palo:E6C60_2737"/>
<evidence type="ECO:0000313" key="2">
    <source>
        <dbReference type="Proteomes" id="UP000300879"/>
    </source>
</evidence>
<dbReference type="EMBL" id="CP040396">
    <property type="protein sequence ID" value="QCT03449.1"/>
    <property type="molecule type" value="Genomic_DNA"/>
</dbReference>
<reference evidence="1 2" key="1">
    <citation type="submission" date="2019-05" db="EMBL/GenBank/DDBJ databases">
        <authorList>
            <person name="Chen C."/>
        </authorList>
    </citation>
    <scope>NUCLEOTIDE SEQUENCE [LARGE SCALE GENOMIC DNA]</scope>
    <source>
        <strain evidence="1 2">HB172198</strain>
    </source>
</reference>
<protein>
    <submittedName>
        <fullName evidence="1">Uncharacterized protein</fullName>
    </submittedName>
</protein>
<evidence type="ECO:0000313" key="1">
    <source>
        <dbReference type="EMBL" id="QCT03449.1"/>
    </source>
</evidence>
<accession>A0A4P8XS75</accession>
<keyword evidence="2" id="KW-1185">Reference proteome</keyword>
<gene>
    <name evidence="1" type="ORF">E6C60_2737</name>
</gene>